<protein>
    <submittedName>
        <fullName evidence="2">ATP-binding protein</fullName>
    </submittedName>
</protein>
<feature type="domain" description="RACo C-terminal" evidence="1">
    <location>
        <begin position="17"/>
        <end position="63"/>
    </location>
</feature>
<keyword evidence="2" id="KW-0547">Nucleotide-binding</keyword>
<keyword evidence="2" id="KW-0067">ATP-binding</keyword>
<gene>
    <name evidence="2" type="ORF">L7E55_11505</name>
</gene>
<dbReference type="AlphaFoldDB" id="A0A9X4GZN1"/>
<dbReference type="Proteomes" id="UP001154312">
    <property type="component" value="Unassembled WGS sequence"/>
</dbReference>
<evidence type="ECO:0000313" key="3">
    <source>
        <dbReference type="Proteomes" id="UP001154312"/>
    </source>
</evidence>
<sequence length="82" mass="8971">MQGLRFVPMTANCLSQLVKGVIVAGIKTLLARVALREEDIGRVYLAGAFGTYVRPRDLIRLGFSRRDGGFIVRSYVPACGRG</sequence>
<comment type="caution">
    <text evidence="2">The sequence shown here is derived from an EMBL/GenBank/DDBJ whole genome shotgun (WGS) entry which is preliminary data.</text>
</comment>
<proteinExistence type="predicted"/>
<dbReference type="EMBL" id="JAKOAV010000021">
    <property type="protein sequence ID" value="MDF9408977.1"/>
    <property type="molecule type" value="Genomic_DNA"/>
</dbReference>
<organism evidence="2 3">
    <name type="scientific">Pelotomaculum isophthalicicum JI</name>
    <dbReference type="NCBI Taxonomy" id="947010"/>
    <lineage>
        <taxon>Bacteria</taxon>
        <taxon>Bacillati</taxon>
        <taxon>Bacillota</taxon>
        <taxon>Clostridia</taxon>
        <taxon>Eubacteriales</taxon>
        <taxon>Desulfotomaculaceae</taxon>
        <taxon>Pelotomaculum</taxon>
    </lineage>
</organism>
<reference evidence="2" key="1">
    <citation type="submission" date="2022-02" db="EMBL/GenBank/DDBJ databases">
        <authorList>
            <person name="Leng L."/>
        </authorList>
    </citation>
    <scope>NUCLEOTIDE SEQUENCE</scope>
    <source>
        <strain evidence="2">JI</strain>
    </source>
</reference>
<dbReference type="Pfam" id="PF14574">
    <property type="entry name" value="RACo_C_ter"/>
    <property type="match status" value="1"/>
</dbReference>
<name>A0A9X4GZN1_9FIRM</name>
<keyword evidence="3" id="KW-1185">Reference proteome</keyword>
<evidence type="ECO:0000259" key="1">
    <source>
        <dbReference type="Pfam" id="PF14574"/>
    </source>
</evidence>
<dbReference type="InterPro" id="IPR027980">
    <property type="entry name" value="RACo_C"/>
</dbReference>
<dbReference type="RefSeq" id="WP_277444385.1">
    <property type="nucleotide sequence ID" value="NZ_JAKOAV010000021.1"/>
</dbReference>
<accession>A0A9X4GZN1</accession>
<dbReference type="GO" id="GO:0005524">
    <property type="term" value="F:ATP binding"/>
    <property type="evidence" value="ECO:0007669"/>
    <property type="project" value="UniProtKB-KW"/>
</dbReference>
<evidence type="ECO:0000313" key="2">
    <source>
        <dbReference type="EMBL" id="MDF9408977.1"/>
    </source>
</evidence>